<name>A0AA50KKI8_9GAMM</name>
<dbReference type="Proteomes" id="UP001223802">
    <property type="component" value="Chromosome"/>
</dbReference>
<evidence type="ECO:0000313" key="3">
    <source>
        <dbReference type="Proteomes" id="UP001223802"/>
    </source>
</evidence>
<evidence type="ECO:0000313" key="2">
    <source>
        <dbReference type="EMBL" id="WMC09224.1"/>
    </source>
</evidence>
<protein>
    <submittedName>
        <fullName evidence="2">GDP-mannose 4,6-dehydratase</fullName>
        <ecNumber evidence="2">4.2.1.47</ecNumber>
    </submittedName>
</protein>
<dbReference type="Pfam" id="PF16363">
    <property type="entry name" value="GDP_Man_Dehyd"/>
    <property type="match status" value="1"/>
</dbReference>
<dbReference type="Gene3D" id="3.90.25.10">
    <property type="entry name" value="UDP-galactose 4-epimerase, domain 1"/>
    <property type="match status" value="1"/>
</dbReference>
<organism evidence="2 3">
    <name type="scientific">Oceanimonas pelagia</name>
    <dbReference type="NCBI Taxonomy" id="3028314"/>
    <lineage>
        <taxon>Bacteria</taxon>
        <taxon>Pseudomonadati</taxon>
        <taxon>Pseudomonadota</taxon>
        <taxon>Gammaproteobacteria</taxon>
        <taxon>Aeromonadales</taxon>
        <taxon>Aeromonadaceae</taxon>
        <taxon>Oceanimonas</taxon>
    </lineage>
</organism>
<dbReference type="KEGG" id="ope:PU634_08775"/>
<keyword evidence="2" id="KW-0456">Lyase</keyword>
<keyword evidence="3" id="KW-1185">Reference proteome</keyword>
<sequence length="302" mass="33085">MPTALVTGASGFTGRYMVAALQQRSFKVIGLGSKPSPADVMIPCDLTDPAAVKAAVSQAAPDWVIHLAALSFVEHADQQAFYQVNVFGTLNLLQALSELEKPPSRVLIASSANVYGIPDISRITEKECPTPVNHYACSKLAMEHMVANFFECLPIVITRPFNYTGPGQDSRFLIPKIVEHFARGDRTIELGNIDVSRDFSDVRDLISAYLSLLESDVSGTTVNVCSGKDTALRTIIERMNHLAGYNIEVKVNPAFVRANEIPRLCGVNDRLKNLTGWQPNYTLEQTLLDTFKSAKARNIGTQ</sequence>
<dbReference type="EC" id="4.2.1.47" evidence="2"/>
<dbReference type="InterPro" id="IPR016040">
    <property type="entry name" value="NAD(P)-bd_dom"/>
</dbReference>
<dbReference type="AlphaFoldDB" id="A0AA50KKI8"/>
<dbReference type="Gene3D" id="3.40.50.720">
    <property type="entry name" value="NAD(P)-binding Rossmann-like Domain"/>
    <property type="match status" value="1"/>
</dbReference>
<feature type="domain" description="NAD(P)-binding" evidence="1">
    <location>
        <begin position="5"/>
        <end position="287"/>
    </location>
</feature>
<dbReference type="EMBL" id="CP118224">
    <property type="protein sequence ID" value="WMC09224.1"/>
    <property type="molecule type" value="Genomic_DNA"/>
</dbReference>
<dbReference type="SUPFAM" id="SSF51735">
    <property type="entry name" value="NAD(P)-binding Rossmann-fold domains"/>
    <property type="match status" value="1"/>
</dbReference>
<evidence type="ECO:0000259" key="1">
    <source>
        <dbReference type="Pfam" id="PF16363"/>
    </source>
</evidence>
<dbReference type="RefSeq" id="WP_306760427.1">
    <property type="nucleotide sequence ID" value="NZ_CP118224.1"/>
</dbReference>
<gene>
    <name evidence="2" type="ORF">PU634_08775</name>
</gene>
<accession>A0AA50KKI8</accession>
<proteinExistence type="predicted"/>
<dbReference type="PANTHER" id="PTHR43000">
    <property type="entry name" value="DTDP-D-GLUCOSE 4,6-DEHYDRATASE-RELATED"/>
    <property type="match status" value="1"/>
</dbReference>
<reference evidence="2 3" key="1">
    <citation type="submission" date="2023-02" db="EMBL/GenBank/DDBJ databases">
        <title>Complete genome sequence of a novel bacterium Oceanimonas sp. NTOU-MSR1 isolated from marine coast sediment.</title>
        <authorList>
            <person name="Yang H.-T."/>
            <person name="Chen Y.-L."/>
            <person name="Ho Y.-N."/>
        </authorList>
    </citation>
    <scope>NUCLEOTIDE SEQUENCE [LARGE SCALE GENOMIC DNA]</scope>
    <source>
        <strain evidence="2 3">NTOU-MSR1</strain>
    </source>
</reference>
<dbReference type="GO" id="GO:0008446">
    <property type="term" value="F:GDP-mannose 4,6-dehydratase activity"/>
    <property type="evidence" value="ECO:0007669"/>
    <property type="project" value="UniProtKB-EC"/>
</dbReference>
<dbReference type="InterPro" id="IPR036291">
    <property type="entry name" value="NAD(P)-bd_dom_sf"/>
</dbReference>